<proteinExistence type="inferred from homology"/>
<dbReference type="Pfam" id="PF00378">
    <property type="entry name" value="ECH_1"/>
    <property type="match status" value="1"/>
</dbReference>
<dbReference type="InterPro" id="IPR001753">
    <property type="entry name" value="Enoyl-CoA_hydra/iso"/>
</dbReference>
<protein>
    <submittedName>
        <fullName evidence="2">Poly(3-hydroxyalkanoate) polymerase</fullName>
    </submittedName>
</protein>
<dbReference type="SUPFAM" id="SSF52096">
    <property type="entry name" value="ClpP/crotonase"/>
    <property type="match status" value="1"/>
</dbReference>
<gene>
    <name evidence="2" type="ORF">DF182_25580</name>
</gene>
<dbReference type="NCBIfam" id="NF005498">
    <property type="entry name" value="PRK07112.1"/>
    <property type="match status" value="1"/>
</dbReference>
<accession>A0A365XU01</accession>
<dbReference type="OrthoDB" id="9775794at2"/>
<organism evidence="2 3">
    <name type="scientific">Chitinophaga flava</name>
    <dbReference type="NCBI Taxonomy" id="2259036"/>
    <lineage>
        <taxon>Bacteria</taxon>
        <taxon>Pseudomonadati</taxon>
        <taxon>Bacteroidota</taxon>
        <taxon>Chitinophagia</taxon>
        <taxon>Chitinophagales</taxon>
        <taxon>Chitinophagaceae</taxon>
        <taxon>Chitinophaga</taxon>
    </lineage>
</organism>
<name>A0A365XU01_9BACT</name>
<dbReference type="PANTHER" id="PTHR42964">
    <property type="entry name" value="ENOYL-COA HYDRATASE"/>
    <property type="match status" value="1"/>
</dbReference>
<dbReference type="GO" id="GO:0003824">
    <property type="term" value="F:catalytic activity"/>
    <property type="evidence" value="ECO:0007669"/>
    <property type="project" value="UniProtKB-ARBA"/>
</dbReference>
<reference evidence="2 3" key="1">
    <citation type="submission" date="2018-05" db="EMBL/GenBank/DDBJ databases">
        <title>Chitinophaga sp. K3CV102501T nov., isolated from isolated from a monsoon evergreen broad-leaved forest soil.</title>
        <authorList>
            <person name="Lv Y."/>
        </authorList>
    </citation>
    <scope>NUCLEOTIDE SEQUENCE [LARGE SCALE GENOMIC DNA]</scope>
    <source>
        <strain evidence="2 3">GDMCC 1.1325</strain>
    </source>
</reference>
<evidence type="ECO:0000313" key="2">
    <source>
        <dbReference type="EMBL" id="RBL89856.1"/>
    </source>
</evidence>
<dbReference type="InterPro" id="IPR051683">
    <property type="entry name" value="Enoyl-CoA_Hydratase/Isomerase"/>
</dbReference>
<comment type="similarity">
    <text evidence="1">Belongs to the enoyl-CoA hydratase/isomerase family.</text>
</comment>
<dbReference type="InterPro" id="IPR029045">
    <property type="entry name" value="ClpP/crotonase-like_dom_sf"/>
</dbReference>
<dbReference type="Proteomes" id="UP000253410">
    <property type="component" value="Unassembled WGS sequence"/>
</dbReference>
<comment type="caution">
    <text evidence="2">The sequence shown here is derived from an EMBL/GenBank/DDBJ whole genome shotgun (WGS) entry which is preliminary data.</text>
</comment>
<dbReference type="EMBL" id="QFFJ01000002">
    <property type="protein sequence ID" value="RBL89856.1"/>
    <property type="molecule type" value="Genomic_DNA"/>
</dbReference>
<sequence>MGITMYTAESNYKTIRVREQRGVCYLQLYRPESGNSINGTLIEEIMTVLHQLEKDAAIKVVVLEGLPDNFCTGMDFTAMSSSMSDVIAADDPNGFYEMLKCFSLCPQAIVAKVEGKVNAGGIGLIAASDIVIADEKAIFSLSEALFGLLPACVMPFLIRRIGYQKAQWMTLTTQSLTAERAYQIGLVDELTTNVNDALRRNLLRLQRLDTDTIKSLKDYMSRLWIINQSTQQLAVDKISALVSTEKVQTNIKNFVQNGKFPWDK</sequence>
<evidence type="ECO:0000313" key="3">
    <source>
        <dbReference type="Proteomes" id="UP000253410"/>
    </source>
</evidence>
<dbReference type="AlphaFoldDB" id="A0A365XU01"/>
<dbReference type="CDD" id="cd06558">
    <property type="entry name" value="crotonase-like"/>
    <property type="match status" value="1"/>
</dbReference>
<dbReference type="PANTHER" id="PTHR42964:SF1">
    <property type="entry name" value="POLYKETIDE BIOSYNTHESIS ENOYL-COA HYDRATASE PKSH-RELATED"/>
    <property type="match status" value="1"/>
</dbReference>
<dbReference type="Gene3D" id="6.10.30.40">
    <property type="match status" value="1"/>
</dbReference>
<evidence type="ECO:0000256" key="1">
    <source>
        <dbReference type="ARBA" id="ARBA00005254"/>
    </source>
</evidence>
<dbReference type="Gene3D" id="3.90.226.10">
    <property type="entry name" value="2-enoyl-CoA Hydratase, Chain A, domain 1"/>
    <property type="match status" value="1"/>
</dbReference>
<keyword evidence="3" id="KW-1185">Reference proteome</keyword>